<dbReference type="InterPro" id="IPR010982">
    <property type="entry name" value="Lambda_DNA-bd_dom_sf"/>
</dbReference>
<sequence length="227" mass="25614">MDEISTITDSANIGNEKNEQNIFLGQISIDESSIRNRNIKIQNYEGGIDEMMRVNMKSELDSLMVRNNLSQKEAAGGSGIPFSTFNGYTKGSQEVPVNKAVEINNAVGDDLFASQVGNKYLGTLKALDGKIAEILTPTELDFLQEEETKQREERRQQAKLLLIKSKLEPLNNEDKTDLEKYVMEFLDEIVVELSIIFSILKILGMNVSTAFKKRMPHWVAKKYMKGD</sequence>
<protein>
    <submittedName>
        <fullName evidence="1">Uncharacterized protein</fullName>
    </submittedName>
</protein>
<name>A0A437UMY7_ENTAV</name>
<dbReference type="Proteomes" id="UP000288388">
    <property type="component" value="Unassembled WGS sequence"/>
</dbReference>
<reference evidence="1 2" key="1">
    <citation type="submission" date="2018-12" db="EMBL/GenBank/DDBJ databases">
        <title>A novel vanA-carrying plasmid in a clinical isolate of Enterococcus avium.</title>
        <authorList>
            <person name="Bernasconi O.J."/>
            <person name="Luzzaro F."/>
            <person name="Endimiani A."/>
        </authorList>
    </citation>
    <scope>NUCLEOTIDE SEQUENCE [LARGE SCALE GENOMIC DNA]</scope>
    <source>
        <strain evidence="1 2">LC0559/18</strain>
    </source>
</reference>
<dbReference type="AlphaFoldDB" id="A0A437UMY7"/>
<accession>A0A437UMY7</accession>
<proteinExistence type="predicted"/>
<evidence type="ECO:0000313" key="1">
    <source>
        <dbReference type="EMBL" id="RVU94985.1"/>
    </source>
</evidence>
<dbReference type="EMBL" id="RYZS01000001">
    <property type="protein sequence ID" value="RVU94985.1"/>
    <property type="molecule type" value="Genomic_DNA"/>
</dbReference>
<comment type="caution">
    <text evidence="1">The sequence shown here is derived from an EMBL/GenBank/DDBJ whole genome shotgun (WGS) entry which is preliminary data.</text>
</comment>
<evidence type="ECO:0000313" key="2">
    <source>
        <dbReference type="Proteomes" id="UP000288388"/>
    </source>
</evidence>
<dbReference type="SUPFAM" id="SSF47413">
    <property type="entry name" value="lambda repressor-like DNA-binding domains"/>
    <property type="match status" value="1"/>
</dbReference>
<organism evidence="1 2">
    <name type="scientific">Enterococcus avium</name>
    <name type="common">Streptococcus avium</name>
    <dbReference type="NCBI Taxonomy" id="33945"/>
    <lineage>
        <taxon>Bacteria</taxon>
        <taxon>Bacillati</taxon>
        <taxon>Bacillota</taxon>
        <taxon>Bacilli</taxon>
        <taxon>Lactobacillales</taxon>
        <taxon>Enterococcaceae</taxon>
        <taxon>Enterococcus</taxon>
    </lineage>
</organism>
<dbReference type="GO" id="GO:0003677">
    <property type="term" value="F:DNA binding"/>
    <property type="evidence" value="ECO:0007669"/>
    <property type="project" value="InterPro"/>
</dbReference>
<gene>
    <name evidence="1" type="ORF">EK398_09015</name>
</gene>